<dbReference type="Proteomes" id="UP000439986">
    <property type="component" value="Unassembled WGS sequence"/>
</dbReference>
<accession>A0A844CU03</accession>
<evidence type="ECO:0000313" key="5">
    <source>
        <dbReference type="Proteomes" id="UP000439986"/>
    </source>
</evidence>
<dbReference type="SMART" id="SM00248">
    <property type="entry name" value="ANK"/>
    <property type="match status" value="3"/>
</dbReference>
<protein>
    <recommendedName>
        <fullName evidence="6">Ankyrin repeat domain-containing protein</fullName>
    </recommendedName>
</protein>
<evidence type="ECO:0000256" key="1">
    <source>
        <dbReference type="ARBA" id="ARBA00022737"/>
    </source>
</evidence>
<keyword evidence="2 3" id="KW-0040">ANK repeat</keyword>
<reference evidence="4 5" key="1">
    <citation type="submission" date="2019-11" db="EMBL/GenBank/DDBJ databases">
        <title>Novel species isolated from a subtropical stream in China.</title>
        <authorList>
            <person name="Lu H."/>
        </authorList>
    </citation>
    <scope>NUCLEOTIDE SEQUENCE [LARGE SCALE GENOMIC DNA]</scope>
    <source>
        <strain evidence="4 5">FT26W</strain>
    </source>
</reference>
<dbReference type="InterPro" id="IPR002110">
    <property type="entry name" value="Ankyrin_rpt"/>
</dbReference>
<feature type="repeat" description="ANK" evidence="3">
    <location>
        <begin position="194"/>
        <end position="226"/>
    </location>
</feature>
<evidence type="ECO:0000256" key="3">
    <source>
        <dbReference type="PROSITE-ProRule" id="PRU00023"/>
    </source>
</evidence>
<dbReference type="PROSITE" id="PS50297">
    <property type="entry name" value="ANK_REP_REGION"/>
    <property type="match status" value="1"/>
</dbReference>
<name>A0A844CU03_9BURK</name>
<keyword evidence="1" id="KW-0677">Repeat</keyword>
<proteinExistence type="predicted"/>
<dbReference type="Gene3D" id="1.25.40.20">
    <property type="entry name" value="Ankyrin repeat-containing domain"/>
    <property type="match status" value="1"/>
</dbReference>
<dbReference type="PANTHER" id="PTHR24171">
    <property type="entry name" value="ANKYRIN REPEAT DOMAIN-CONTAINING PROTEIN 39-RELATED"/>
    <property type="match status" value="1"/>
</dbReference>
<gene>
    <name evidence="4" type="ORF">GJ698_09145</name>
</gene>
<sequence length="335" mass="36881">MRIIVSGPAAIFDAAGVEVKSLESLSRFDSYQFDGKLVVEDADNALSHFKGGYCYLTLDRDTGALRVNTEFLVHRKLNTSELRLLVQCVNAQWSDGFGEEHHSIAESGEQISWYPIPYDETSIRVEQTQGSFLARIYSLISRVREFIVTSALGGVDRPGRWGMTRLMQAAAEGDVQTLTYCIKKKANVHHRGEGGRTSLTMAVMSGNLQIVKILLDAGANPNDADDEGMSAVIWAANRGYLTILDGLVARGATLNAANTRGETALFYAQEMSMVEHLLVLGSDPCRRDLAGNTAAQYARIQAEGFKTLKNWPRPDRVAFEEAKASLLEKRCAELI</sequence>
<evidence type="ECO:0008006" key="6">
    <source>
        <dbReference type="Google" id="ProtNLM"/>
    </source>
</evidence>
<dbReference type="EMBL" id="WKJL01000004">
    <property type="protein sequence ID" value="MRW84257.1"/>
    <property type="molecule type" value="Genomic_DNA"/>
</dbReference>
<evidence type="ECO:0000313" key="4">
    <source>
        <dbReference type="EMBL" id="MRW84257.1"/>
    </source>
</evidence>
<feature type="repeat" description="ANK" evidence="3">
    <location>
        <begin position="227"/>
        <end position="259"/>
    </location>
</feature>
<comment type="caution">
    <text evidence="4">The sequence shown here is derived from an EMBL/GenBank/DDBJ whole genome shotgun (WGS) entry which is preliminary data.</text>
</comment>
<dbReference type="Pfam" id="PF12796">
    <property type="entry name" value="Ank_2"/>
    <property type="match status" value="1"/>
</dbReference>
<dbReference type="RefSeq" id="WP_154357299.1">
    <property type="nucleotide sequence ID" value="NZ_WKJL01000004.1"/>
</dbReference>
<dbReference type="SUPFAM" id="SSF48403">
    <property type="entry name" value="Ankyrin repeat"/>
    <property type="match status" value="1"/>
</dbReference>
<evidence type="ECO:0000256" key="2">
    <source>
        <dbReference type="ARBA" id="ARBA00023043"/>
    </source>
</evidence>
<dbReference type="PROSITE" id="PS50088">
    <property type="entry name" value="ANK_REPEAT"/>
    <property type="match status" value="2"/>
</dbReference>
<organism evidence="4 5">
    <name type="scientific">Duganella aquatilis</name>
    <dbReference type="NCBI Taxonomy" id="2666082"/>
    <lineage>
        <taxon>Bacteria</taxon>
        <taxon>Pseudomonadati</taxon>
        <taxon>Pseudomonadota</taxon>
        <taxon>Betaproteobacteria</taxon>
        <taxon>Burkholderiales</taxon>
        <taxon>Oxalobacteraceae</taxon>
        <taxon>Telluria group</taxon>
        <taxon>Duganella</taxon>
    </lineage>
</organism>
<keyword evidence="5" id="KW-1185">Reference proteome</keyword>
<dbReference type="InterPro" id="IPR036770">
    <property type="entry name" value="Ankyrin_rpt-contain_sf"/>
</dbReference>
<dbReference type="AlphaFoldDB" id="A0A844CU03"/>